<keyword evidence="4" id="KW-0309">Germination</keyword>
<reference evidence="9 10" key="1">
    <citation type="submission" date="2018-07" db="EMBL/GenBank/DDBJ databases">
        <title>Lottiidibacillus patelloidae gen. nov., sp. nov., isolated from the intestinal tract of a marine limpet and the reclassification of B. taeanensis BH030017T, B. algicola KMM 3737T and B. hwajinpoensis SW-72T as genus Lottiidibacillus.</title>
        <authorList>
            <person name="Liu R."/>
            <person name="Huang Z."/>
        </authorList>
    </citation>
    <scope>NUCLEOTIDE SEQUENCE [LARGE SCALE GENOMIC DNA]</scope>
    <source>
        <strain evidence="9 10">BH030017</strain>
    </source>
</reference>
<keyword evidence="6 8" id="KW-1133">Transmembrane helix</keyword>
<comment type="subcellular location">
    <subcellularLocation>
        <location evidence="1">Membrane</location>
        <topology evidence="1">Multi-pass membrane protein</topology>
    </subcellularLocation>
</comment>
<evidence type="ECO:0000256" key="8">
    <source>
        <dbReference type="SAM" id="Phobius"/>
    </source>
</evidence>
<sequence>MSKISKTQIFTLIVLFEVGSTTLFAVGIKAKQDAWLAILIAMVIGWGILWMYNFIQQTYPDQHLGNILVTVLGKGLGSVLVFFYALYFLVNTSFNFWEFGEVTVLLALKETPLEVVLLVSLLLMLYASYLGIAIIARASEIFIPYFLSFIALIFCFVLLSGDVETARLQPVLEHGIMPVIHAAIPKVVSFPFGEVVVFLFLWHNVKEKKGLFKTSFAAITMSGIILTCSLFLIITTLGPESAAQRTVPLRRVTSMINIGDFIKNIDALALMTFFIGGFFKMTLNFYACIVLIQTLFPIKKMRWILFPLGICLFGFSLAIFPSIIFQRWLGAEVHSTYVHPLFQVIIPSLLLLVIWIKKIKT</sequence>
<comment type="caution">
    <text evidence="9">The sequence shown here is derived from an EMBL/GenBank/DDBJ whole genome shotgun (WGS) entry which is preliminary data.</text>
</comment>
<evidence type="ECO:0000256" key="3">
    <source>
        <dbReference type="ARBA" id="ARBA00022448"/>
    </source>
</evidence>
<accession>A0A366XSL9</accession>
<protein>
    <submittedName>
        <fullName evidence="9">Spore gernimation protein</fullName>
    </submittedName>
</protein>
<comment type="similarity">
    <text evidence="2">Belongs to the amino acid-polyamine-organocation (APC) superfamily. Spore germination protein (SGP) (TC 2.A.3.9) family.</text>
</comment>
<name>A0A366XSL9_9BACI</name>
<feature type="transmembrane region" description="Helical" evidence="8">
    <location>
        <begin position="142"/>
        <end position="159"/>
    </location>
</feature>
<evidence type="ECO:0000256" key="5">
    <source>
        <dbReference type="ARBA" id="ARBA00022692"/>
    </source>
</evidence>
<evidence type="ECO:0000256" key="7">
    <source>
        <dbReference type="ARBA" id="ARBA00023136"/>
    </source>
</evidence>
<dbReference type="Pfam" id="PF03845">
    <property type="entry name" value="Spore_permease"/>
    <property type="match status" value="1"/>
</dbReference>
<feature type="transmembrane region" description="Helical" evidence="8">
    <location>
        <begin position="267"/>
        <end position="292"/>
    </location>
</feature>
<dbReference type="EMBL" id="QOCW01000017">
    <property type="protein sequence ID" value="RBW68676.1"/>
    <property type="molecule type" value="Genomic_DNA"/>
</dbReference>
<proteinExistence type="inferred from homology"/>
<dbReference type="RefSeq" id="WP_113806902.1">
    <property type="nucleotide sequence ID" value="NZ_QOCW01000017.1"/>
</dbReference>
<dbReference type="AlphaFoldDB" id="A0A366XSL9"/>
<keyword evidence="10" id="KW-1185">Reference proteome</keyword>
<dbReference type="OrthoDB" id="1891864at2"/>
<feature type="transmembrane region" description="Helical" evidence="8">
    <location>
        <begin position="304"/>
        <end position="325"/>
    </location>
</feature>
<evidence type="ECO:0000256" key="1">
    <source>
        <dbReference type="ARBA" id="ARBA00004141"/>
    </source>
</evidence>
<feature type="transmembrane region" description="Helical" evidence="8">
    <location>
        <begin position="337"/>
        <end position="356"/>
    </location>
</feature>
<gene>
    <name evidence="9" type="ORF">DS031_15065</name>
</gene>
<dbReference type="GO" id="GO:0009847">
    <property type="term" value="P:spore germination"/>
    <property type="evidence" value="ECO:0007669"/>
    <property type="project" value="InterPro"/>
</dbReference>
<feature type="transmembrane region" description="Helical" evidence="8">
    <location>
        <begin position="9"/>
        <end position="28"/>
    </location>
</feature>
<dbReference type="PANTHER" id="PTHR34975">
    <property type="entry name" value="SPORE GERMINATION PROTEIN A2"/>
    <property type="match status" value="1"/>
</dbReference>
<dbReference type="PANTHER" id="PTHR34975:SF2">
    <property type="entry name" value="SPORE GERMINATION PROTEIN A2"/>
    <property type="match status" value="1"/>
</dbReference>
<feature type="transmembrane region" description="Helical" evidence="8">
    <location>
        <begin position="214"/>
        <end position="234"/>
    </location>
</feature>
<feature type="transmembrane region" description="Helical" evidence="8">
    <location>
        <begin position="115"/>
        <end position="135"/>
    </location>
</feature>
<keyword evidence="3" id="KW-0813">Transport</keyword>
<organism evidence="9 10">
    <name type="scientific">Bacillus taeanensis</name>
    <dbReference type="NCBI Taxonomy" id="273032"/>
    <lineage>
        <taxon>Bacteria</taxon>
        <taxon>Bacillati</taxon>
        <taxon>Bacillota</taxon>
        <taxon>Bacilli</taxon>
        <taxon>Bacillales</taxon>
        <taxon>Bacillaceae</taxon>
        <taxon>Bacillus</taxon>
    </lineage>
</organism>
<evidence type="ECO:0000256" key="2">
    <source>
        <dbReference type="ARBA" id="ARBA00007998"/>
    </source>
</evidence>
<dbReference type="NCBIfam" id="TIGR00912">
    <property type="entry name" value="2A0309"/>
    <property type="match status" value="1"/>
</dbReference>
<evidence type="ECO:0000313" key="9">
    <source>
        <dbReference type="EMBL" id="RBW68676.1"/>
    </source>
</evidence>
<dbReference type="Proteomes" id="UP000253314">
    <property type="component" value="Unassembled WGS sequence"/>
</dbReference>
<dbReference type="GO" id="GO:0016020">
    <property type="term" value="C:membrane"/>
    <property type="evidence" value="ECO:0007669"/>
    <property type="project" value="UniProtKB-SubCell"/>
</dbReference>
<feature type="transmembrane region" description="Helical" evidence="8">
    <location>
        <begin position="179"/>
        <end position="202"/>
    </location>
</feature>
<keyword evidence="7 8" id="KW-0472">Membrane</keyword>
<keyword evidence="5 8" id="KW-0812">Transmembrane</keyword>
<feature type="transmembrane region" description="Helical" evidence="8">
    <location>
        <begin position="67"/>
        <end position="90"/>
    </location>
</feature>
<evidence type="ECO:0000313" key="10">
    <source>
        <dbReference type="Proteomes" id="UP000253314"/>
    </source>
</evidence>
<evidence type="ECO:0000256" key="4">
    <source>
        <dbReference type="ARBA" id="ARBA00022544"/>
    </source>
</evidence>
<feature type="transmembrane region" description="Helical" evidence="8">
    <location>
        <begin position="34"/>
        <end position="55"/>
    </location>
</feature>
<dbReference type="InterPro" id="IPR004761">
    <property type="entry name" value="Spore_GerAB"/>
</dbReference>
<evidence type="ECO:0000256" key="6">
    <source>
        <dbReference type="ARBA" id="ARBA00022989"/>
    </source>
</evidence>